<sequence>MRQRPAHSQHPPVSAPRPSVHAPHTPKQPRVDPATEAIRRRSLWQSFTSIPAQQRLWLSIGFMVFAYAGLRGSDQLEAKYPNEPPIDLRKTREEIALDHGRLR</sequence>
<dbReference type="InParanoid" id="G7E5A3"/>
<dbReference type="Proteomes" id="UP000009131">
    <property type="component" value="Unassembled WGS sequence"/>
</dbReference>
<reference evidence="2 3" key="2">
    <citation type="journal article" date="2012" name="Open Biol.">
        <title>Characteristics of nucleosomes and linker DNA regions on the genome of the basidiomycete Mixia osmundae revealed by mono- and dinucleosome mapping.</title>
        <authorList>
            <person name="Nishida H."/>
            <person name="Kondo S."/>
            <person name="Matsumoto T."/>
            <person name="Suzuki Y."/>
            <person name="Yoshikawa H."/>
            <person name="Taylor T.D."/>
            <person name="Sugiyama J."/>
        </authorList>
    </citation>
    <scope>NUCLEOTIDE SEQUENCE [LARGE SCALE GENOMIC DNA]</scope>
    <source>
        <strain evidence="3">CBS 9802 / IAM 14324 / JCM 22182 / KY 12970</strain>
    </source>
</reference>
<protein>
    <submittedName>
        <fullName evidence="2">Uncharacterized protein</fullName>
    </submittedName>
</protein>
<gene>
    <name evidence="2" type="primary">Mo04693</name>
    <name evidence="2" type="ORF">E5Q_04693</name>
</gene>
<evidence type="ECO:0000256" key="1">
    <source>
        <dbReference type="SAM" id="MobiDB-lite"/>
    </source>
</evidence>
<dbReference type="EMBL" id="BABT02000150">
    <property type="protein sequence ID" value="GAA98013.1"/>
    <property type="molecule type" value="Genomic_DNA"/>
</dbReference>
<dbReference type="OrthoDB" id="2555959at2759"/>
<organism evidence="2 3">
    <name type="scientific">Mixia osmundae (strain CBS 9802 / IAM 14324 / JCM 22182 / KY 12970)</name>
    <dbReference type="NCBI Taxonomy" id="764103"/>
    <lineage>
        <taxon>Eukaryota</taxon>
        <taxon>Fungi</taxon>
        <taxon>Dikarya</taxon>
        <taxon>Basidiomycota</taxon>
        <taxon>Pucciniomycotina</taxon>
        <taxon>Mixiomycetes</taxon>
        <taxon>Mixiales</taxon>
        <taxon>Mixiaceae</taxon>
        <taxon>Mixia</taxon>
    </lineage>
</organism>
<feature type="region of interest" description="Disordered" evidence="1">
    <location>
        <begin position="1"/>
        <end position="33"/>
    </location>
</feature>
<reference evidence="2 3" key="1">
    <citation type="journal article" date="2011" name="J. Gen. Appl. Microbiol.">
        <title>Draft genome sequencing of the enigmatic basidiomycete Mixia osmundae.</title>
        <authorList>
            <person name="Nishida H."/>
            <person name="Nagatsuka Y."/>
            <person name="Sugiyama J."/>
        </authorList>
    </citation>
    <scope>NUCLEOTIDE SEQUENCE [LARGE SCALE GENOMIC DNA]</scope>
    <source>
        <strain evidence="3">CBS 9802 / IAM 14324 / JCM 22182 / KY 12970</strain>
    </source>
</reference>
<dbReference type="AlphaFoldDB" id="G7E5A3"/>
<proteinExistence type="predicted"/>
<name>G7E5A3_MIXOS</name>
<evidence type="ECO:0000313" key="3">
    <source>
        <dbReference type="Proteomes" id="UP000009131"/>
    </source>
</evidence>
<evidence type="ECO:0000313" key="2">
    <source>
        <dbReference type="EMBL" id="GAA98013.1"/>
    </source>
</evidence>
<dbReference type="RefSeq" id="XP_014569433.1">
    <property type="nucleotide sequence ID" value="XM_014713947.1"/>
</dbReference>
<keyword evidence="3" id="KW-1185">Reference proteome</keyword>
<dbReference type="HOGENOM" id="CLU_2264371_0_0_1"/>
<comment type="caution">
    <text evidence="2">The sequence shown here is derived from an EMBL/GenBank/DDBJ whole genome shotgun (WGS) entry which is preliminary data.</text>
</comment>
<accession>G7E5A3</accession>